<keyword evidence="6" id="KW-1133">Transmembrane helix</keyword>
<dbReference type="PANTHER" id="PTHR24421:SF63">
    <property type="entry name" value="SENSOR HISTIDINE KINASE DESK"/>
    <property type="match status" value="1"/>
</dbReference>
<comment type="caution">
    <text evidence="8">The sequence shown here is derived from an EMBL/GenBank/DDBJ whole genome shotgun (WGS) entry which is preliminary data.</text>
</comment>
<dbReference type="AlphaFoldDB" id="A0A918AD57"/>
<keyword evidence="9" id="KW-1185">Reference proteome</keyword>
<organism evidence="8 9">
    <name type="scientific">Nonomuraea glycinis</name>
    <dbReference type="NCBI Taxonomy" id="2047744"/>
    <lineage>
        <taxon>Bacteria</taxon>
        <taxon>Bacillati</taxon>
        <taxon>Actinomycetota</taxon>
        <taxon>Actinomycetes</taxon>
        <taxon>Streptosporangiales</taxon>
        <taxon>Streptosporangiaceae</taxon>
        <taxon>Nonomuraea</taxon>
    </lineage>
</organism>
<feature type="transmembrane region" description="Helical" evidence="6">
    <location>
        <begin position="248"/>
        <end position="269"/>
    </location>
</feature>
<dbReference type="Pfam" id="PF07730">
    <property type="entry name" value="HisKA_3"/>
    <property type="match status" value="1"/>
</dbReference>
<keyword evidence="1" id="KW-0808">Transferase</keyword>
<dbReference type="PANTHER" id="PTHR24421">
    <property type="entry name" value="NITRATE/NITRITE SENSOR PROTEIN NARX-RELATED"/>
    <property type="match status" value="1"/>
</dbReference>
<keyword evidence="2" id="KW-0418">Kinase</keyword>
<dbReference type="GO" id="GO:0046983">
    <property type="term" value="F:protein dimerization activity"/>
    <property type="evidence" value="ECO:0007669"/>
    <property type="project" value="InterPro"/>
</dbReference>
<accession>A0A918AD57</accession>
<evidence type="ECO:0000259" key="7">
    <source>
        <dbReference type="Pfam" id="PF07730"/>
    </source>
</evidence>
<dbReference type="GO" id="GO:0000155">
    <property type="term" value="F:phosphorelay sensor kinase activity"/>
    <property type="evidence" value="ECO:0007669"/>
    <property type="project" value="InterPro"/>
</dbReference>
<evidence type="ECO:0000256" key="6">
    <source>
        <dbReference type="SAM" id="Phobius"/>
    </source>
</evidence>
<sequence>MALSPVRLLAGFICVLCVLRVAFHDSGPLTVASIIGVAALQLPISLPGRRPGFLLPLQAVLNYLPLLAEADGWRAGGTGFVAASVLLMVRGPWAWPIFGLIAVVEGVLAGAVLDLAPVYVYYAVVAPLNVGLTLYGLSRLADLLDRVRRERSELAARAGEVERLRLWRHVHDLVVSSASTVERLTLDLAVSSASTVERLTRHRDDVRTAMNRAVAVAREALAQVRSLPAVEAALPVPPRDDDTRILRLATPILVVTHVLFVGQSVFNFVADEGVDPGSGQVAYLALLPVTFGLQFWHLAALRTRPRFLTWTLVAQALTIYVPLLQGEVAGLVVSGFFAGVVLLHVRAWVSWPLCVAICGVNAVASWPGWYEFCASLAAALTVYGLTRLVALVTELRETRAELVEVAALRERLKVGRDVHDLLGRGLTTIVLHGELTLRLLDTDPGRAMGQLDRVAEAARATLSDTALVSGRLSLADELASARAMLESAGATVRINAAPVTGPAEPVLAVVLREAVTNVLRHSTPVECVVELAVEDGRARLRVTNDGVTPGSGPALASASGSVSVSRSGEPGTGLRNLRARLAAVGGELTTIRNGDRFELLAHAPVDHENLMPTR</sequence>
<dbReference type="InterPro" id="IPR036890">
    <property type="entry name" value="HATPase_C_sf"/>
</dbReference>
<feature type="transmembrane region" description="Helical" evidence="6">
    <location>
        <begin position="281"/>
        <end position="300"/>
    </location>
</feature>
<feature type="domain" description="Signal transduction histidine kinase subgroup 3 dimerisation and phosphoacceptor" evidence="7">
    <location>
        <begin position="410"/>
        <end position="465"/>
    </location>
</feature>
<evidence type="ECO:0000256" key="4">
    <source>
        <dbReference type="SAM" id="Coils"/>
    </source>
</evidence>
<keyword evidence="6" id="KW-0472">Membrane</keyword>
<protein>
    <recommendedName>
        <fullName evidence="7">Signal transduction histidine kinase subgroup 3 dimerisation and phosphoacceptor domain-containing protein</fullName>
    </recommendedName>
</protein>
<dbReference type="EMBL" id="BMNK01000013">
    <property type="protein sequence ID" value="GGP13018.1"/>
    <property type="molecule type" value="Genomic_DNA"/>
</dbReference>
<dbReference type="SUPFAM" id="SSF55874">
    <property type="entry name" value="ATPase domain of HSP90 chaperone/DNA topoisomerase II/histidine kinase"/>
    <property type="match status" value="1"/>
</dbReference>
<evidence type="ECO:0000256" key="2">
    <source>
        <dbReference type="ARBA" id="ARBA00022777"/>
    </source>
</evidence>
<dbReference type="CDD" id="cd16917">
    <property type="entry name" value="HATPase_UhpB-NarQ-NarX-like"/>
    <property type="match status" value="1"/>
</dbReference>
<feature type="transmembrane region" description="Helical" evidence="6">
    <location>
        <begin position="93"/>
        <end position="113"/>
    </location>
</feature>
<reference evidence="8" key="1">
    <citation type="journal article" date="2014" name="Int. J. Syst. Evol. Microbiol.">
        <title>Complete genome sequence of Corynebacterium casei LMG S-19264T (=DSM 44701T), isolated from a smear-ripened cheese.</title>
        <authorList>
            <consortium name="US DOE Joint Genome Institute (JGI-PGF)"/>
            <person name="Walter F."/>
            <person name="Albersmeier A."/>
            <person name="Kalinowski J."/>
            <person name="Ruckert C."/>
        </authorList>
    </citation>
    <scope>NUCLEOTIDE SEQUENCE</scope>
    <source>
        <strain evidence="8">CGMCC 4.7430</strain>
    </source>
</reference>
<evidence type="ECO:0000256" key="5">
    <source>
        <dbReference type="SAM" id="MobiDB-lite"/>
    </source>
</evidence>
<evidence type="ECO:0000313" key="8">
    <source>
        <dbReference type="EMBL" id="GGP13018.1"/>
    </source>
</evidence>
<dbReference type="Gene3D" id="3.30.565.10">
    <property type="entry name" value="Histidine kinase-like ATPase, C-terminal domain"/>
    <property type="match status" value="1"/>
</dbReference>
<feature type="coiled-coil region" evidence="4">
    <location>
        <begin position="137"/>
        <end position="164"/>
    </location>
</feature>
<evidence type="ECO:0000256" key="3">
    <source>
        <dbReference type="ARBA" id="ARBA00023012"/>
    </source>
</evidence>
<keyword evidence="6" id="KW-0812">Transmembrane</keyword>
<proteinExistence type="predicted"/>
<evidence type="ECO:0000313" key="9">
    <source>
        <dbReference type="Proteomes" id="UP000660745"/>
    </source>
</evidence>
<dbReference type="RefSeq" id="WP_189142384.1">
    <property type="nucleotide sequence ID" value="NZ_BMNK01000013.1"/>
</dbReference>
<gene>
    <name evidence="8" type="ORF">GCM10012278_63120</name>
</gene>
<feature type="transmembrane region" description="Helical" evidence="6">
    <location>
        <begin position="329"/>
        <end position="349"/>
    </location>
</feature>
<name>A0A918AD57_9ACTN</name>
<dbReference type="Gene3D" id="1.20.5.1930">
    <property type="match status" value="1"/>
</dbReference>
<reference evidence="8" key="2">
    <citation type="submission" date="2020-09" db="EMBL/GenBank/DDBJ databases">
        <authorList>
            <person name="Sun Q."/>
            <person name="Zhou Y."/>
        </authorList>
    </citation>
    <scope>NUCLEOTIDE SEQUENCE</scope>
    <source>
        <strain evidence="8">CGMCC 4.7430</strain>
    </source>
</reference>
<keyword evidence="3" id="KW-0902">Two-component regulatory system</keyword>
<keyword evidence="4" id="KW-0175">Coiled coil</keyword>
<dbReference type="InterPro" id="IPR050482">
    <property type="entry name" value="Sensor_HK_TwoCompSys"/>
</dbReference>
<feature type="transmembrane region" description="Helical" evidence="6">
    <location>
        <begin position="307"/>
        <end position="323"/>
    </location>
</feature>
<dbReference type="GO" id="GO:0016020">
    <property type="term" value="C:membrane"/>
    <property type="evidence" value="ECO:0007669"/>
    <property type="project" value="InterPro"/>
</dbReference>
<feature type="region of interest" description="Disordered" evidence="5">
    <location>
        <begin position="543"/>
        <end position="571"/>
    </location>
</feature>
<feature type="transmembrane region" description="Helical" evidence="6">
    <location>
        <begin position="119"/>
        <end position="141"/>
    </location>
</feature>
<evidence type="ECO:0000256" key="1">
    <source>
        <dbReference type="ARBA" id="ARBA00022679"/>
    </source>
</evidence>
<dbReference type="InterPro" id="IPR011712">
    <property type="entry name" value="Sig_transdc_His_kin_sub3_dim/P"/>
</dbReference>
<feature type="compositionally biased region" description="Low complexity" evidence="5">
    <location>
        <begin position="550"/>
        <end position="569"/>
    </location>
</feature>
<dbReference type="Proteomes" id="UP000660745">
    <property type="component" value="Unassembled WGS sequence"/>
</dbReference>